<dbReference type="EMBL" id="QWDM01000237">
    <property type="protein sequence ID" value="RUT67522.1"/>
    <property type="molecule type" value="Genomic_DNA"/>
</dbReference>
<dbReference type="InterPro" id="IPR052155">
    <property type="entry name" value="Biofilm_reg_signaling"/>
</dbReference>
<evidence type="ECO:0000313" key="4">
    <source>
        <dbReference type="Proteomes" id="UP000288102"/>
    </source>
</evidence>
<dbReference type="SUPFAM" id="SSF55073">
    <property type="entry name" value="Nucleotide cyclase"/>
    <property type="match status" value="1"/>
</dbReference>
<feature type="non-terminal residue" evidence="3">
    <location>
        <position position="91"/>
    </location>
</feature>
<dbReference type="AlphaFoldDB" id="A0A433ZZG9"/>
<dbReference type="InterPro" id="IPR001633">
    <property type="entry name" value="EAL_dom"/>
</dbReference>
<keyword evidence="4" id="KW-1185">Reference proteome</keyword>
<dbReference type="InterPro" id="IPR043128">
    <property type="entry name" value="Rev_trsase/Diguanyl_cyclase"/>
</dbReference>
<dbReference type="InterPro" id="IPR035919">
    <property type="entry name" value="EAL_sf"/>
</dbReference>
<gene>
    <name evidence="3" type="ORF">D0817_26005</name>
</gene>
<evidence type="ECO:0000259" key="1">
    <source>
        <dbReference type="PROSITE" id="PS50883"/>
    </source>
</evidence>
<evidence type="ECO:0000313" key="3">
    <source>
        <dbReference type="EMBL" id="RUT67522.1"/>
    </source>
</evidence>
<protein>
    <submittedName>
        <fullName evidence="3">Diguanylate cyclase</fullName>
    </submittedName>
</protein>
<dbReference type="PANTHER" id="PTHR44757">
    <property type="entry name" value="DIGUANYLATE CYCLASE DGCP"/>
    <property type="match status" value="1"/>
</dbReference>
<proteinExistence type="predicted"/>
<dbReference type="Gene3D" id="3.30.70.270">
    <property type="match status" value="1"/>
</dbReference>
<dbReference type="InterPro" id="IPR029787">
    <property type="entry name" value="Nucleotide_cyclase"/>
</dbReference>
<comment type="caution">
    <text evidence="3">The sequence shown here is derived from an EMBL/GenBank/DDBJ whole genome shotgun (WGS) entry which is preliminary data.</text>
</comment>
<feature type="domain" description="GGDEF" evidence="2">
    <location>
        <begin position="1"/>
        <end position="40"/>
    </location>
</feature>
<dbReference type="PROSITE" id="PS50883">
    <property type="entry name" value="EAL"/>
    <property type="match status" value="1"/>
</dbReference>
<evidence type="ECO:0000259" key="2">
    <source>
        <dbReference type="PROSITE" id="PS50887"/>
    </source>
</evidence>
<dbReference type="InterPro" id="IPR000160">
    <property type="entry name" value="GGDEF_dom"/>
</dbReference>
<dbReference type="PROSITE" id="PS50887">
    <property type="entry name" value="GGDEF"/>
    <property type="match status" value="1"/>
</dbReference>
<dbReference type="Proteomes" id="UP000288102">
    <property type="component" value="Unassembled WGS sequence"/>
</dbReference>
<dbReference type="PANTHER" id="PTHR44757:SF2">
    <property type="entry name" value="BIOFILM ARCHITECTURE MAINTENANCE PROTEIN MBAA"/>
    <property type="match status" value="1"/>
</dbReference>
<accession>A0A433ZZG9</accession>
<sequence length="91" mass="9895">MGVSIYPHDGASAIELIQAADVAMYHAKAAGRNDVHFFSLAMRRTSEAAQELEAGIRGASEKDQLFLAFPPRVCLRPGTIVGADSLLRWRP</sequence>
<feature type="domain" description="EAL" evidence="1">
    <location>
        <begin position="49"/>
        <end position="91"/>
    </location>
</feature>
<name>A0A433ZZG9_9FLAO</name>
<dbReference type="Gene3D" id="3.20.20.450">
    <property type="entry name" value="EAL domain"/>
    <property type="match status" value="1"/>
</dbReference>
<reference evidence="4" key="1">
    <citation type="journal article" date="2019" name="Syst. Appl. Microbiol.">
        <title>Flavobacterium circumlabens sp. nov. and Flavobacterium cupreum sp. nov., two psychrotrophic species isolated from Antarctic environmental samples.</title>
        <authorList>
            <person name="Kralova S."/>
            <person name="Busse H.-J."/>
            <person name="Svec P."/>
            <person name="Maslanova I."/>
            <person name="Stankova E."/>
            <person name="Bartak M."/>
            <person name="Sedlacek I."/>
        </authorList>
    </citation>
    <scope>NUCLEOTIDE SEQUENCE [LARGE SCALE GENOMIC DNA]</scope>
    <source>
        <strain evidence="4">CCM 8825</strain>
    </source>
</reference>
<organism evidence="3 4">
    <name type="scientific">Flavobacterium cupreum</name>
    <dbReference type="NCBI Taxonomy" id="2133766"/>
    <lineage>
        <taxon>Bacteria</taxon>
        <taxon>Pseudomonadati</taxon>
        <taxon>Bacteroidota</taxon>
        <taxon>Flavobacteriia</taxon>
        <taxon>Flavobacteriales</taxon>
        <taxon>Flavobacteriaceae</taxon>
        <taxon>Flavobacterium</taxon>
    </lineage>
</organism>